<evidence type="ECO:0000313" key="1">
    <source>
        <dbReference type="Proteomes" id="UP000790787"/>
    </source>
</evidence>
<evidence type="ECO:0000313" key="2">
    <source>
        <dbReference type="RefSeq" id="XP_075103505.1"/>
    </source>
</evidence>
<reference evidence="1" key="1">
    <citation type="journal article" date="2014" name="Nat. Commun.">
        <title>The tobacco genome sequence and its comparison with those of tomato and potato.</title>
        <authorList>
            <person name="Sierro N."/>
            <person name="Battey J.N."/>
            <person name="Ouadi S."/>
            <person name="Bakaher N."/>
            <person name="Bovet L."/>
            <person name="Willig A."/>
            <person name="Goepfert S."/>
            <person name="Peitsch M.C."/>
            <person name="Ivanov N.V."/>
        </authorList>
    </citation>
    <scope>NUCLEOTIDE SEQUENCE [LARGE SCALE GENOMIC DNA]</scope>
</reference>
<sequence length="384" mass="44510">MAVKGDDLAPHEIESVFLRKFRETLTKGALTWYLLFPEHSIDTFEMLVDSFIKAHAGARKVQARKADIFRIVQGESELLREFVTRFQKERMLLLAIPDEWAAEAFTKKETTWADVYNRYESKIRIEDDYLDFPSSVKGREWENNKEKSKYNFNTDGWSSRRRFLPYERAEGHGRGFRSTDRFAIDRRINRGRNHRSLQKNKTSDSSYPRLSEYNFNVSVVDLVSSMRNIKGAWFLKTMRSDPGQRDPNLWCEYHETNIHLTGGCGHLCEEVSTLLKNGHLSEYISDRAKNNYGRKRDNAEPSKAGENPLRLMINVIFGGNEINGVTFSVAKNTKVLVTHNKRLREVIADDITFTEEDADGLLLPHNDALVISLNVLDFELDVFW</sequence>
<dbReference type="RefSeq" id="XP_075103505.1">
    <property type="nucleotide sequence ID" value="XM_075247404.1"/>
</dbReference>
<organism evidence="1 2">
    <name type="scientific">Nicotiana tabacum</name>
    <name type="common">Common tobacco</name>
    <dbReference type="NCBI Taxonomy" id="4097"/>
    <lineage>
        <taxon>Eukaryota</taxon>
        <taxon>Viridiplantae</taxon>
        <taxon>Streptophyta</taxon>
        <taxon>Embryophyta</taxon>
        <taxon>Tracheophyta</taxon>
        <taxon>Spermatophyta</taxon>
        <taxon>Magnoliopsida</taxon>
        <taxon>eudicotyledons</taxon>
        <taxon>Gunneridae</taxon>
        <taxon>Pentapetalae</taxon>
        <taxon>asterids</taxon>
        <taxon>lamiids</taxon>
        <taxon>Solanales</taxon>
        <taxon>Solanaceae</taxon>
        <taxon>Nicotianoideae</taxon>
        <taxon>Nicotianeae</taxon>
        <taxon>Nicotiana</taxon>
    </lineage>
</organism>
<dbReference type="Proteomes" id="UP000790787">
    <property type="component" value="Chromosome 24"/>
</dbReference>
<accession>A0AC58U1Y9</accession>
<protein>
    <submittedName>
        <fullName evidence="2">Uncharacterized protein LOC107759598</fullName>
    </submittedName>
</protein>
<proteinExistence type="predicted"/>
<gene>
    <name evidence="2" type="primary">LOC107759598</name>
</gene>
<keyword evidence="1" id="KW-1185">Reference proteome</keyword>
<name>A0AC58U1Y9_TOBAC</name>
<reference evidence="2" key="2">
    <citation type="submission" date="2025-08" db="UniProtKB">
        <authorList>
            <consortium name="RefSeq"/>
        </authorList>
    </citation>
    <scope>IDENTIFICATION</scope>
    <source>
        <tissue evidence="2">Leaf</tissue>
    </source>
</reference>